<keyword evidence="3 5" id="KW-0560">Oxidoreductase</keyword>
<evidence type="ECO:0000256" key="1">
    <source>
        <dbReference type="ARBA" id="ARBA00010617"/>
    </source>
</evidence>
<evidence type="ECO:0000313" key="7">
    <source>
        <dbReference type="Proteomes" id="UP001610444"/>
    </source>
</evidence>
<dbReference type="Pfam" id="PF00067">
    <property type="entry name" value="p450"/>
    <property type="match status" value="1"/>
</dbReference>
<gene>
    <name evidence="6" type="ORF">BJX68DRAFT_268942</name>
</gene>
<dbReference type="PRINTS" id="PR00385">
    <property type="entry name" value="P450"/>
</dbReference>
<evidence type="ECO:0000256" key="5">
    <source>
        <dbReference type="RuleBase" id="RU000461"/>
    </source>
</evidence>
<dbReference type="PANTHER" id="PTHR46300:SF5">
    <property type="entry name" value="CYTOCHROME P450"/>
    <property type="match status" value="1"/>
</dbReference>
<evidence type="ECO:0000256" key="4">
    <source>
        <dbReference type="ARBA" id="ARBA00023004"/>
    </source>
</evidence>
<evidence type="ECO:0000313" key="6">
    <source>
        <dbReference type="EMBL" id="KAL2846088.1"/>
    </source>
</evidence>
<keyword evidence="2 5" id="KW-0479">Metal-binding</keyword>
<dbReference type="InterPro" id="IPR036396">
    <property type="entry name" value="Cyt_P450_sf"/>
</dbReference>
<dbReference type="InterPro" id="IPR050364">
    <property type="entry name" value="Cytochrome_P450_fung"/>
</dbReference>
<dbReference type="InterPro" id="IPR017972">
    <property type="entry name" value="Cyt_P450_CS"/>
</dbReference>
<dbReference type="PRINTS" id="PR00463">
    <property type="entry name" value="EP450I"/>
</dbReference>
<proteinExistence type="inferred from homology"/>
<dbReference type="InterPro" id="IPR001128">
    <property type="entry name" value="Cyt_P450"/>
</dbReference>
<dbReference type="RefSeq" id="XP_070897018.1">
    <property type="nucleotide sequence ID" value="XM_071046225.1"/>
</dbReference>
<protein>
    <submittedName>
        <fullName evidence="6">Cytochrome P450</fullName>
    </submittedName>
</protein>
<dbReference type="GeneID" id="98161389"/>
<keyword evidence="7" id="KW-1185">Reference proteome</keyword>
<reference evidence="6 7" key="1">
    <citation type="submission" date="2024-07" db="EMBL/GenBank/DDBJ databases">
        <title>Section-level genome sequencing and comparative genomics of Aspergillus sections Usti and Cavernicolus.</title>
        <authorList>
            <consortium name="Lawrence Berkeley National Laboratory"/>
            <person name="Nybo J.L."/>
            <person name="Vesth T.C."/>
            <person name="Theobald S."/>
            <person name="Frisvad J.C."/>
            <person name="Larsen T.O."/>
            <person name="Kjaerboelling I."/>
            <person name="Rothschild-Mancinelli K."/>
            <person name="Lyhne E.K."/>
            <person name="Kogle M.E."/>
            <person name="Barry K."/>
            <person name="Clum A."/>
            <person name="Na H."/>
            <person name="Ledsgaard L."/>
            <person name="Lin J."/>
            <person name="Lipzen A."/>
            <person name="Kuo A."/>
            <person name="Riley R."/>
            <person name="Mondo S."/>
            <person name="LaButti K."/>
            <person name="Haridas S."/>
            <person name="Pangalinan J."/>
            <person name="Salamov A.A."/>
            <person name="Simmons B.A."/>
            <person name="Magnuson J.K."/>
            <person name="Chen J."/>
            <person name="Drula E."/>
            <person name="Henrissat B."/>
            <person name="Wiebenga A."/>
            <person name="Lubbers R.J."/>
            <person name="Gomes A.C."/>
            <person name="Macurrencykelacurrency M.R."/>
            <person name="Stajich J."/>
            <person name="Grigoriev I.V."/>
            <person name="Mortensen U.H."/>
            <person name="De vries R.P."/>
            <person name="Baker S.E."/>
            <person name="Andersen M.R."/>
        </authorList>
    </citation>
    <scope>NUCLEOTIDE SEQUENCE [LARGE SCALE GENOMIC DNA]</scope>
    <source>
        <strain evidence="6 7">CBS 756.74</strain>
    </source>
</reference>
<dbReference type="Proteomes" id="UP001610444">
    <property type="component" value="Unassembled WGS sequence"/>
</dbReference>
<keyword evidence="5" id="KW-0349">Heme</keyword>
<keyword evidence="5" id="KW-0503">Monooxygenase</keyword>
<accession>A0ABR4K4K8</accession>
<dbReference type="SUPFAM" id="SSF48264">
    <property type="entry name" value="Cytochrome P450"/>
    <property type="match status" value="1"/>
</dbReference>
<comment type="caution">
    <text evidence="6">The sequence shown here is derived from an EMBL/GenBank/DDBJ whole genome shotgun (WGS) entry which is preliminary data.</text>
</comment>
<dbReference type="CDD" id="cd11065">
    <property type="entry name" value="CYP64-like"/>
    <property type="match status" value="1"/>
</dbReference>
<dbReference type="PROSITE" id="PS00086">
    <property type="entry name" value="CYTOCHROME_P450"/>
    <property type="match status" value="1"/>
</dbReference>
<sequence length="526" mass="59653">MSPIIGTAIVLSIAAYLIRRRHRKGLPPSPPGFPLVGNLRQLREGALHLILSGWSRTYGDFFSYHAGTQPVFVVSSAHAFDELFNKKGALYNSRPQTSKQTRRVTGDSRGVALPYGEPWKDRRRVLQSLLSGQNTKMFQPYQDYESKIVLVNLLNQPETFFQEAARYASSVNFSMLLGARFENSDSFVPTRIREEMILFWQHISPGVWVTDWFSFLDYLPPALAPWRKRADWMHSRWVSFWSLFFDRMNERHKKGIAQDCFLARFLDDPDVGRWSHVDSVGIVAEVLSAGSETTIASVQWFFRAAIYFPDVAKRAQQEIDAVVGPDRLPEWQDRPNLPYVEALIQELHRWASVSPLAVPHATTEADVYRGYRVPKGATVMANTYAVHHDPNSYQEPHRFLPERFLREGHPLRAKEMASLSNHFAFGVGRRACPGQQVANASLYIVLSRILWGFDISAASTGPPRLETVPSPLVVALAPFECSVTPRSEKVRQFIKKQSEGLTPPPELESASVYGQLVAEWDESHRG</sequence>
<dbReference type="Gene3D" id="1.10.630.10">
    <property type="entry name" value="Cytochrome P450"/>
    <property type="match status" value="1"/>
</dbReference>
<dbReference type="InterPro" id="IPR002401">
    <property type="entry name" value="Cyt_P450_E_grp-I"/>
</dbReference>
<evidence type="ECO:0000256" key="2">
    <source>
        <dbReference type="ARBA" id="ARBA00022723"/>
    </source>
</evidence>
<evidence type="ECO:0000256" key="3">
    <source>
        <dbReference type="ARBA" id="ARBA00023002"/>
    </source>
</evidence>
<dbReference type="PANTHER" id="PTHR46300">
    <property type="entry name" value="P450, PUTATIVE (EUROFUNG)-RELATED-RELATED"/>
    <property type="match status" value="1"/>
</dbReference>
<keyword evidence="4 5" id="KW-0408">Iron</keyword>
<comment type="similarity">
    <text evidence="1 5">Belongs to the cytochrome P450 family.</text>
</comment>
<organism evidence="6 7">
    <name type="scientific">Aspergillus pseudodeflectus</name>
    <dbReference type="NCBI Taxonomy" id="176178"/>
    <lineage>
        <taxon>Eukaryota</taxon>
        <taxon>Fungi</taxon>
        <taxon>Dikarya</taxon>
        <taxon>Ascomycota</taxon>
        <taxon>Pezizomycotina</taxon>
        <taxon>Eurotiomycetes</taxon>
        <taxon>Eurotiomycetidae</taxon>
        <taxon>Eurotiales</taxon>
        <taxon>Aspergillaceae</taxon>
        <taxon>Aspergillus</taxon>
        <taxon>Aspergillus subgen. Nidulantes</taxon>
    </lineage>
</organism>
<name>A0ABR4K4K8_9EURO</name>
<dbReference type="EMBL" id="JBFXLR010000034">
    <property type="protein sequence ID" value="KAL2846088.1"/>
    <property type="molecule type" value="Genomic_DNA"/>
</dbReference>